<accession>A0A4Z2ECD6</accession>
<dbReference type="EMBL" id="SRLO01010329">
    <property type="protein sequence ID" value="TNN26395.1"/>
    <property type="molecule type" value="Genomic_DNA"/>
</dbReference>
<name>A0A4Z2ECD6_9TELE</name>
<organism evidence="2 3">
    <name type="scientific">Liparis tanakae</name>
    <name type="common">Tanaka's snailfish</name>
    <dbReference type="NCBI Taxonomy" id="230148"/>
    <lineage>
        <taxon>Eukaryota</taxon>
        <taxon>Metazoa</taxon>
        <taxon>Chordata</taxon>
        <taxon>Craniata</taxon>
        <taxon>Vertebrata</taxon>
        <taxon>Euteleostomi</taxon>
        <taxon>Actinopterygii</taxon>
        <taxon>Neopterygii</taxon>
        <taxon>Teleostei</taxon>
        <taxon>Neoteleostei</taxon>
        <taxon>Acanthomorphata</taxon>
        <taxon>Eupercaria</taxon>
        <taxon>Perciformes</taxon>
        <taxon>Cottioidei</taxon>
        <taxon>Cottales</taxon>
        <taxon>Liparidae</taxon>
        <taxon>Liparis</taxon>
    </lineage>
</organism>
<proteinExistence type="predicted"/>
<evidence type="ECO:0000313" key="2">
    <source>
        <dbReference type="EMBL" id="TNN26395.1"/>
    </source>
</evidence>
<sequence length="156" mass="16631">MSVNPLSWSWSWSCSVLTCRISRLLWIPSSAQRASTLWGPVHPEPSSSRLRTPWPPEAVSREGEADRTWRAPEAPEGCMEHTRPASEGLGLGDQVPEPGAAGGQPPGAGLPEEGLQLQRGLLIGLPLQGEGLQLQRGLLIGLPLQGEGRAAFRGSS</sequence>
<feature type="region of interest" description="Disordered" evidence="1">
    <location>
        <begin position="37"/>
        <end position="112"/>
    </location>
</feature>
<protein>
    <submittedName>
        <fullName evidence="2">Uncharacterized protein</fullName>
    </submittedName>
</protein>
<keyword evidence="3" id="KW-1185">Reference proteome</keyword>
<evidence type="ECO:0000256" key="1">
    <source>
        <dbReference type="SAM" id="MobiDB-lite"/>
    </source>
</evidence>
<comment type="caution">
    <text evidence="2">The sequence shown here is derived from an EMBL/GenBank/DDBJ whole genome shotgun (WGS) entry which is preliminary data.</text>
</comment>
<dbReference type="AlphaFoldDB" id="A0A4Z2ECD6"/>
<gene>
    <name evidence="2" type="ORF">EYF80_063468</name>
</gene>
<reference evidence="2 3" key="1">
    <citation type="submission" date="2019-03" db="EMBL/GenBank/DDBJ databases">
        <title>First draft genome of Liparis tanakae, snailfish: a comprehensive survey of snailfish specific genes.</title>
        <authorList>
            <person name="Kim W."/>
            <person name="Song I."/>
            <person name="Jeong J.-H."/>
            <person name="Kim D."/>
            <person name="Kim S."/>
            <person name="Ryu S."/>
            <person name="Song J.Y."/>
            <person name="Lee S.K."/>
        </authorList>
    </citation>
    <scope>NUCLEOTIDE SEQUENCE [LARGE SCALE GENOMIC DNA]</scope>
    <source>
        <tissue evidence="2">Muscle</tissue>
    </source>
</reference>
<feature type="compositionally biased region" description="Basic and acidic residues" evidence="1">
    <location>
        <begin position="59"/>
        <end position="70"/>
    </location>
</feature>
<evidence type="ECO:0000313" key="3">
    <source>
        <dbReference type="Proteomes" id="UP000314294"/>
    </source>
</evidence>
<dbReference type="Proteomes" id="UP000314294">
    <property type="component" value="Unassembled WGS sequence"/>
</dbReference>